<reference evidence="10 11" key="1">
    <citation type="submission" date="2020-02" db="EMBL/GenBank/DDBJ databases">
        <title>Genome assembly of a novel Clostridium senegalense strain.</title>
        <authorList>
            <person name="Gupta T.B."/>
            <person name="Jauregui R."/>
            <person name="Maclean P."/>
            <person name="Nawarathana A."/>
            <person name="Brightwell G."/>
        </authorList>
    </citation>
    <scope>NUCLEOTIDE SEQUENCE [LARGE SCALE GENOMIC DNA]</scope>
    <source>
        <strain evidence="10 11">AGRFS4</strain>
    </source>
</reference>
<evidence type="ECO:0000256" key="3">
    <source>
        <dbReference type="ARBA" id="ARBA00012438"/>
    </source>
</evidence>
<dbReference type="PROSITE" id="PS50109">
    <property type="entry name" value="HIS_KIN"/>
    <property type="match status" value="1"/>
</dbReference>
<feature type="domain" description="Histidine kinase" evidence="9">
    <location>
        <begin position="202"/>
        <end position="414"/>
    </location>
</feature>
<comment type="caution">
    <text evidence="10">The sequence shown here is derived from an EMBL/GenBank/DDBJ whole genome shotgun (WGS) entry which is preliminary data.</text>
</comment>
<feature type="transmembrane region" description="Helical" evidence="8">
    <location>
        <begin position="12"/>
        <end position="35"/>
    </location>
</feature>
<keyword evidence="8" id="KW-0812">Transmembrane</keyword>
<keyword evidence="5" id="KW-0808">Transferase</keyword>
<comment type="subcellular location">
    <subcellularLocation>
        <location evidence="2">Membrane</location>
    </subcellularLocation>
</comment>
<dbReference type="Gene3D" id="1.10.287.130">
    <property type="match status" value="1"/>
</dbReference>
<dbReference type="PANTHER" id="PTHR45453:SF1">
    <property type="entry name" value="PHOSPHATE REGULON SENSOR PROTEIN PHOR"/>
    <property type="match status" value="1"/>
</dbReference>
<organism evidence="10 11">
    <name type="scientific">Clostridium senegalense</name>
    <dbReference type="NCBI Taxonomy" id="1465809"/>
    <lineage>
        <taxon>Bacteria</taxon>
        <taxon>Bacillati</taxon>
        <taxon>Bacillota</taxon>
        <taxon>Clostridia</taxon>
        <taxon>Eubacteriales</taxon>
        <taxon>Clostridiaceae</taxon>
        <taxon>Clostridium</taxon>
    </lineage>
</organism>
<evidence type="ECO:0000313" key="10">
    <source>
        <dbReference type="EMBL" id="NEU04188.1"/>
    </source>
</evidence>
<proteinExistence type="predicted"/>
<dbReference type="GO" id="GO:0005886">
    <property type="term" value="C:plasma membrane"/>
    <property type="evidence" value="ECO:0007669"/>
    <property type="project" value="TreeGrafter"/>
</dbReference>
<dbReference type="InterPro" id="IPR003594">
    <property type="entry name" value="HATPase_dom"/>
</dbReference>
<keyword evidence="11" id="KW-1185">Reference proteome</keyword>
<keyword evidence="8" id="KW-0472">Membrane</keyword>
<dbReference type="InterPro" id="IPR036097">
    <property type="entry name" value="HisK_dim/P_sf"/>
</dbReference>
<dbReference type="Gene3D" id="3.30.565.10">
    <property type="entry name" value="Histidine kinase-like ATPase, C-terminal domain"/>
    <property type="match status" value="1"/>
</dbReference>
<dbReference type="RefSeq" id="WP_199869395.1">
    <property type="nucleotide sequence ID" value="NZ_JAAGPU010000006.1"/>
</dbReference>
<dbReference type="SMART" id="SM00387">
    <property type="entry name" value="HATPase_c"/>
    <property type="match status" value="1"/>
</dbReference>
<comment type="catalytic activity">
    <reaction evidence="1">
        <text>ATP + protein L-histidine = ADP + protein N-phospho-L-histidine.</text>
        <dbReference type="EC" id="2.7.13.3"/>
    </reaction>
</comment>
<evidence type="ECO:0000256" key="1">
    <source>
        <dbReference type="ARBA" id="ARBA00000085"/>
    </source>
</evidence>
<dbReference type="PRINTS" id="PR00344">
    <property type="entry name" value="BCTRLSENSOR"/>
</dbReference>
<dbReference type="Pfam" id="PF02518">
    <property type="entry name" value="HATPase_c"/>
    <property type="match status" value="1"/>
</dbReference>
<dbReference type="SUPFAM" id="SSF47384">
    <property type="entry name" value="Homodimeric domain of signal transducing histidine kinase"/>
    <property type="match status" value="1"/>
</dbReference>
<evidence type="ECO:0000256" key="7">
    <source>
        <dbReference type="ARBA" id="ARBA00023012"/>
    </source>
</evidence>
<dbReference type="SUPFAM" id="SSF55874">
    <property type="entry name" value="ATPase domain of HSP90 chaperone/DNA topoisomerase II/histidine kinase"/>
    <property type="match status" value="1"/>
</dbReference>
<gene>
    <name evidence="10" type="ORF">G3M99_04800</name>
</gene>
<keyword evidence="4" id="KW-0597">Phosphoprotein</keyword>
<dbReference type="EMBL" id="JAAGPU010000006">
    <property type="protein sequence ID" value="NEU04188.1"/>
    <property type="molecule type" value="Genomic_DNA"/>
</dbReference>
<keyword evidence="6 10" id="KW-0418">Kinase</keyword>
<dbReference type="InterPro" id="IPR004358">
    <property type="entry name" value="Sig_transdc_His_kin-like_C"/>
</dbReference>
<dbReference type="PANTHER" id="PTHR45453">
    <property type="entry name" value="PHOSPHATE REGULON SENSOR PROTEIN PHOR"/>
    <property type="match status" value="1"/>
</dbReference>
<feature type="transmembrane region" description="Helical" evidence="8">
    <location>
        <begin position="111"/>
        <end position="134"/>
    </location>
</feature>
<sequence>MSKILKNPEVKKILTLFLIVFLIATVFATIMSIYFCNAMKKEVINYKSALVGAISDKYPMEKETIVRLTISDNKKDKIHVLKGTSLLKQYGYYNDMNFENEPIVKHTFKNYMFFTMALIFTIFMLFLIIIIIILKIYYKEIYLGINFTESIIKGNYNYNLDSYSDGDIGILKSNIVKMTSILKEHLDKEKRIKVFLSDTMADISHQLKTPMTSLIMFNELMINPKMDWNIRKEFLENSEIQLKRMEWLIKSLLKLSRLDAGVVKFKKEKINIKNLISEVKSSLWSFIKEKNIEIILNGNEDSYYIGDTQWSIEAFTNIMKNSVEHTPKDGTIIINYEENNLYSEIKIKDNGIGISKKDLHNIFKRFYKSSNINKSDSVGIGLALSKTIIENQNGSIYVKSHEGKGAEFIISFLK</sequence>
<keyword evidence="8" id="KW-1133">Transmembrane helix</keyword>
<evidence type="ECO:0000313" key="11">
    <source>
        <dbReference type="Proteomes" id="UP000481872"/>
    </source>
</evidence>
<accession>A0A6M0H1U1</accession>
<dbReference type="InterPro" id="IPR003661">
    <property type="entry name" value="HisK_dim/P_dom"/>
</dbReference>
<dbReference type="SMART" id="SM00388">
    <property type="entry name" value="HisKA"/>
    <property type="match status" value="1"/>
</dbReference>
<dbReference type="GO" id="GO:0004721">
    <property type="term" value="F:phosphoprotein phosphatase activity"/>
    <property type="evidence" value="ECO:0007669"/>
    <property type="project" value="TreeGrafter"/>
</dbReference>
<evidence type="ECO:0000256" key="5">
    <source>
        <dbReference type="ARBA" id="ARBA00022679"/>
    </source>
</evidence>
<dbReference type="CDD" id="cd00075">
    <property type="entry name" value="HATPase"/>
    <property type="match status" value="1"/>
</dbReference>
<dbReference type="InterPro" id="IPR050351">
    <property type="entry name" value="BphY/WalK/GraS-like"/>
</dbReference>
<evidence type="ECO:0000256" key="4">
    <source>
        <dbReference type="ARBA" id="ARBA00022553"/>
    </source>
</evidence>
<dbReference type="GO" id="GO:0016036">
    <property type="term" value="P:cellular response to phosphate starvation"/>
    <property type="evidence" value="ECO:0007669"/>
    <property type="project" value="TreeGrafter"/>
</dbReference>
<evidence type="ECO:0000259" key="9">
    <source>
        <dbReference type="PROSITE" id="PS50109"/>
    </source>
</evidence>
<dbReference type="Pfam" id="PF00512">
    <property type="entry name" value="HisKA"/>
    <property type="match status" value="1"/>
</dbReference>
<evidence type="ECO:0000256" key="2">
    <source>
        <dbReference type="ARBA" id="ARBA00004370"/>
    </source>
</evidence>
<dbReference type="Proteomes" id="UP000481872">
    <property type="component" value="Unassembled WGS sequence"/>
</dbReference>
<dbReference type="GO" id="GO:0000155">
    <property type="term" value="F:phosphorelay sensor kinase activity"/>
    <property type="evidence" value="ECO:0007669"/>
    <property type="project" value="InterPro"/>
</dbReference>
<evidence type="ECO:0000256" key="8">
    <source>
        <dbReference type="SAM" id="Phobius"/>
    </source>
</evidence>
<evidence type="ECO:0000256" key="6">
    <source>
        <dbReference type="ARBA" id="ARBA00022777"/>
    </source>
</evidence>
<name>A0A6M0H1U1_9CLOT</name>
<dbReference type="CDD" id="cd00082">
    <property type="entry name" value="HisKA"/>
    <property type="match status" value="1"/>
</dbReference>
<protein>
    <recommendedName>
        <fullName evidence="3">histidine kinase</fullName>
        <ecNumber evidence="3">2.7.13.3</ecNumber>
    </recommendedName>
</protein>
<dbReference type="InterPro" id="IPR005467">
    <property type="entry name" value="His_kinase_dom"/>
</dbReference>
<dbReference type="AlphaFoldDB" id="A0A6M0H1U1"/>
<dbReference type="EC" id="2.7.13.3" evidence="3"/>
<keyword evidence="7" id="KW-0902">Two-component regulatory system</keyword>
<dbReference type="InterPro" id="IPR036890">
    <property type="entry name" value="HATPase_C_sf"/>
</dbReference>